<evidence type="ECO:0000313" key="1">
    <source>
        <dbReference type="EMBL" id="SVD29929.1"/>
    </source>
</evidence>
<name>A0A382U6J4_9ZZZZ</name>
<accession>A0A382U6J4</accession>
<gene>
    <name evidence="1" type="ORF">METZ01_LOCUS382783</name>
</gene>
<dbReference type="AlphaFoldDB" id="A0A382U6J4"/>
<feature type="non-terminal residue" evidence="1">
    <location>
        <position position="1"/>
    </location>
</feature>
<reference evidence="1" key="1">
    <citation type="submission" date="2018-05" db="EMBL/GenBank/DDBJ databases">
        <authorList>
            <person name="Lanie J.A."/>
            <person name="Ng W.-L."/>
            <person name="Kazmierczak K.M."/>
            <person name="Andrzejewski T.M."/>
            <person name="Davidsen T.M."/>
            <person name="Wayne K.J."/>
            <person name="Tettelin H."/>
            <person name="Glass J.I."/>
            <person name="Rusch D."/>
            <person name="Podicherti R."/>
            <person name="Tsui H.-C.T."/>
            <person name="Winkler M.E."/>
        </authorList>
    </citation>
    <scope>NUCLEOTIDE SEQUENCE</scope>
</reference>
<dbReference type="EMBL" id="UINC01141908">
    <property type="protein sequence ID" value="SVD29929.1"/>
    <property type="molecule type" value="Genomic_DNA"/>
</dbReference>
<organism evidence="1">
    <name type="scientific">marine metagenome</name>
    <dbReference type="NCBI Taxonomy" id="408172"/>
    <lineage>
        <taxon>unclassified sequences</taxon>
        <taxon>metagenomes</taxon>
        <taxon>ecological metagenomes</taxon>
    </lineage>
</organism>
<protein>
    <submittedName>
        <fullName evidence="1">Uncharacterized protein</fullName>
    </submittedName>
</protein>
<proteinExistence type="predicted"/>
<feature type="non-terminal residue" evidence="1">
    <location>
        <position position="295"/>
    </location>
</feature>
<sequence length="295" mass="32194">KGTTSGATARIIRLEPENDRIVVGRRKTDNGVFLDGEEIVGQVSLTEHNNIQQNVATGTGADIYAYSEDIGGIASLNITDQGYYFSEDGVVSSTSYYPMLITTPTATLTRGLIITGDLSGSTATVISHNPTTHVLTYSNLVGQFYENEIVSYNNVDEFKVVKSNPYSARGKYAGEGIMQEQLLGDKSTLSADAANIQDGWFYQTHSYVVKVGESINSWRSVLKDLLHPSGHIFFGEVAVENMVDTTMSTIFQPTLVITKNAYAPPAGAWTNSERTVMLWTLDDEVDSLGNLLIRP</sequence>